<dbReference type="EMBL" id="VSSQ01002177">
    <property type="protein sequence ID" value="MPM13816.1"/>
    <property type="molecule type" value="Genomic_DNA"/>
</dbReference>
<reference evidence="3" key="1">
    <citation type="submission" date="2019-08" db="EMBL/GenBank/DDBJ databases">
        <authorList>
            <person name="Kucharzyk K."/>
            <person name="Murdoch R.W."/>
            <person name="Higgins S."/>
            <person name="Loffler F."/>
        </authorList>
    </citation>
    <scope>NUCLEOTIDE SEQUENCE</scope>
</reference>
<dbReference type="AlphaFoldDB" id="A0A644XC67"/>
<keyword evidence="1" id="KW-1133">Transmembrane helix</keyword>
<feature type="transmembrane region" description="Helical" evidence="1">
    <location>
        <begin position="7"/>
        <end position="26"/>
    </location>
</feature>
<sequence>MKVKINAEIVAGLLFTIAAGILFLMIPTEINTLETTEINAQTVPKIALGGLAIFSFLLFLQGLFLLPKKEIVFSQEFYASRVFKDSIRSLIYIAIVIVYVVLFKLFGFIASNIYLIFAVLMYYGARKKSYYAIALCISALVYFVFSVVLNISLP</sequence>
<keyword evidence="1" id="KW-0812">Transmembrane</keyword>
<feature type="transmembrane region" description="Helical" evidence="1">
    <location>
        <begin position="46"/>
        <end position="66"/>
    </location>
</feature>
<feature type="domain" description="DUF1468" evidence="2">
    <location>
        <begin position="10"/>
        <end position="154"/>
    </location>
</feature>
<dbReference type="Pfam" id="PF07331">
    <property type="entry name" value="TctB"/>
    <property type="match status" value="1"/>
</dbReference>
<protein>
    <recommendedName>
        <fullName evidence="2">DUF1468 domain-containing protein</fullName>
    </recommendedName>
</protein>
<accession>A0A644XC67</accession>
<feature type="transmembrane region" description="Helical" evidence="1">
    <location>
        <begin position="90"/>
        <end position="123"/>
    </location>
</feature>
<organism evidence="3">
    <name type="scientific">bioreactor metagenome</name>
    <dbReference type="NCBI Taxonomy" id="1076179"/>
    <lineage>
        <taxon>unclassified sequences</taxon>
        <taxon>metagenomes</taxon>
        <taxon>ecological metagenomes</taxon>
    </lineage>
</organism>
<proteinExistence type="predicted"/>
<keyword evidence="1" id="KW-0472">Membrane</keyword>
<feature type="transmembrane region" description="Helical" evidence="1">
    <location>
        <begin position="129"/>
        <end position="153"/>
    </location>
</feature>
<evidence type="ECO:0000313" key="3">
    <source>
        <dbReference type="EMBL" id="MPM13816.1"/>
    </source>
</evidence>
<evidence type="ECO:0000259" key="2">
    <source>
        <dbReference type="Pfam" id="PF07331"/>
    </source>
</evidence>
<gene>
    <name evidence="3" type="ORF">SDC9_60176</name>
</gene>
<evidence type="ECO:0000256" key="1">
    <source>
        <dbReference type="SAM" id="Phobius"/>
    </source>
</evidence>
<name>A0A644XC67_9ZZZZ</name>
<dbReference type="InterPro" id="IPR009936">
    <property type="entry name" value="DUF1468"/>
</dbReference>
<comment type="caution">
    <text evidence="3">The sequence shown here is derived from an EMBL/GenBank/DDBJ whole genome shotgun (WGS) entry which is preliminary data.</text>
</comment>